<feature type="transmembrane region" description="Helical" evidence="1">
    <location>
        <begin position="55"/>
        <end position="81"/>
    </location>
</feature>
<protein>
    <submittedName>
        <fullName evidence="2">Uncharacterized protein</fullName>
    </submittedName>
</protein>
<accession>A0A2H0N7K6</accession>
<keyword evidence="1" id="KW-0812">Transmembrane</keyword>
<sequence>MIKILKDSLISIPTISSLVLVIISIILSFTYLSFPLDVSLIIKFEALRGIKSFGSIINISLTILIVLLYILTNTFLAWYLYSKKKLISYLLTFSSFFISLLLLIYIGVIIGIN</sequence>
<dbReference type="AlphaFoldDB" id="A0A2H0N7K6"/>
<keyword evidence="1" id="KW-1133">Transmembrane helix</keyword>
<feature type="transmembrane region" description="Helical" evidence="1">
    <location>
        <begin position="12"/>
        <end position="34"/>
    </location>
</feature>
<dbReference type="EMBL" id="PCWO01000032">
    <property type="protein sequence ID" value="PIR04847.1"/>
    <property type="molecule type" value="Genomic_DNA"/>
</dbReference>
<organism evidence="2 3">
    <name type="scientific">Candidatus Liptonbacteria bacterium CG11_big_fil_rev_8_21_14_0_20_35_14</name>
    <dbReference type="NCBI Taxonomy" id="1974634"/>
    <lineage>
        <taxon>Bacteria</taxon>
        <taxon>Candidatus Liptoniibacteriota</taxon>
    </lineage>
</organism>
<proteinExistence type="predicted"/>
<keyword evidence="1" id="KW-0472">Membrane</keyword>
<evidence type="ECO:0000313" key="2">
    <source>
        <dbReference type="EMBL" id="PIR04847.1"/>
    </source>
</evidence>
<name>A0A2H0N7K6_9BACT</name>
<evidence type="ECO:0000313" key="3">
    <source>
        <dbReference type="Proteomes" id="UP000229893"/>
    </source>
</evidence>
<reference evidence="2 3" key="1">
    <citation type="submission" date="2017-09" db="EMBL/GenBank/DDBJ databases">
        <title>Depth-based differentiation of microbial function through sediment-hosted aquifers and enrichment of novel symbionts in the deep terrestrial subsurface.</title>
        <authorList>
            <person name="Probst A.J."/>
            <person name="Ladd B."/>
            <person name="Jarett J.K."/>
            <person name="Geller-Mcgrath D.E."/>
            <person name="Sieber C.M."/>
            <person name="Emerson J.B."/>
            <person name="Anantharaman K."/>
            <person name="Thomas B.C."/>
            <person name="Malmstrom R."/>
            <person name="Stieglmeier M."/>
            <person name="Klingl A."/>
            <person name="Woyke T."/>
            <person name="Ryan C.M."/>
            <person name="Banfield J.F."/>
        </authorList>
    </citation>
    <scope>NUCLEOTIDE SEQUENCE [LARGE SCALE GENOMIC DNA]</scope>
    <source>
        <strain evidence="2">CG11_big_fil_rev_8_21_14_0_20_35_14</strain>
    </source>
</reference>
<evidence type="ECO:0000256" key="1">
    <source>
        <dbReference type="SAM" id="Phobius"/>
    </source>
</evidence>
<gene>
    <name evidence="2" type="ORF">COV57_02340</name>
</gene>
<comment type="caution">
    <text evidence="2">The sequence shown here is derived from an EMBL/GenBank/DDBJ whole genome shotgun (WGS) entry which is preliminary data.</text>
</comment>
<feature type="transmembrane region" description="Helical" evidence="1">
    <location>
        <begin position="87"/>
        <end position="112"/>
    </location>
</feature>
<dbReference type="Proteomes" id="UP000229893">
    <property type="component" value="Unassembled WGS sequence"/>
</dbReference>